<reference evidence="1" key="1">
    <citation type="submission" date="2014-07" db="EMBL/GenBank/DDBJ databases">
        <authorList>
            <person name="Monot Marc"/>
        </authorList>
    </citation>
    <scope>NUCLEOTIDE SEQUENCE</scope>
</reference>
<protein>
    <submittedName>
        <fullName evidence="1">Uncharacterized protein</fullName>
    </submittedName>
</protein>
<dbReference type="EMBL" id="LK932525">
    <property type="protein sequence ID" value="CDS89083.1"/>
    <property type="molecule type" value="Genomic_DNA"/>
</dbReference>
<gene>
    <name evidence="1" type="ORF">BN1096_700332</name>
</gene>
<sequence length="42" mass="5205">MISIPLISFNKKFSFLYENYFKTFKLNTKMTINRFLFTQIYL</sequence>
<name>A0A069AEH8_CLODI</name>
<proteinExistence type="predicted"/>
<dbReference type="AlphaFoldDB" id="A0A069AEH8"/>
<accession>A0A069AEH8</accession>
<evidence type="ECO:0000313" key="1">
    <source>
        <dbReference type="EMBL" id="CDS89083.1"/>
    </source>
</evidence>
<organism evidence="1">
    <name type="scientific">Clostridioides difficile</name>
    <name type="common">Peptoclostridium difficile</name>
    <dbReference type="NCBI Taxonomy" id="1496"/>
    <lineage>
        <taxon>Bacteria</taxon>
        <taxon>Bacillati</taxon>
        <taxon>Bacillota</taxon>
        <taxon>Clostridia</taxon>
        <taxon>Peptostreptococcales</taxon>
        <taxon>Peptostreptococcaceae</taxon>
        <taxon>Clostridioides</taxon>
    </lineage>
</organism>